<protein>
    <submittedName>
        <fullName evidence="4">DDE superfamily endonuclease</fullName>
    </submittedName>
</protein>
<feature type="domain" description="DDE Tnp4" evidence="3">
    <location>
        <begin position="14"/>
        <end position="70"/>
    </location>
</feature>
<evidence type="ECO:0000313" key="4">
    <source>
        <dbReference type="EMBL" id="KAK9685085.1"/>
    </source>
</evidence>
<keyword evidence="4" id="KW-0378">Hydrolase</keyword>
<evidence type="ECO:0000313" key="5">
    <source>
        <dbReference type="Proteomes" id="UP001458880"/>
    </source>
</evidence>
<dbReference type="Pfam" id="PF13359">
    <property type="entry name" value="DDE_Tnp_4"/>
    <property type="match status" value="1"/>
</dbReference>
<dbReference type="GO" id="GO:0046872">
    <property type="term" value="F:metal ion binding"/>
    <property type="evidence" value="ECO:0007669"/>
    <property type="project" value="UniProtKB-KW"/>
</dbReference>
<reference evidence="4 5" key="1">
    <citation type="journal article" date="2024" name="BMC Genomics">
        <title>De novo assembly and annotation of Popillia japonica's genome with initial clues to its potential as an invasive pest.</title>
        <authorList>
            <person name="Cucini C."/>
            <person name="Boschi S."/>
            <person name="Funari R."/>
            <person name="Cardaioli E."/>
            <person name="Iannotti N."/>
            <person name="Marturano G."/>
            <person name="Paoli F."/>
            <person name="Bruttini M."/>
            <person name="Carapelli A."/>
            <person name="Frati F."/>
            <person name="Nardi F."/>
        </authorList>
    </citation>
    <scope>NUCLEOTIDE SEQUENCE [LARGE SCALE GENOMIC DNA]</scope>
    <source>
        <strain evidence="4">DMR45628</strain>
    </source>
</reference>
<gene>
    <name evidence="4" type="ORF">QE152_g38304</name>
</gene>
<dbReference type="AlphaFoldDB" id="A0AAW1I7N7"/>
<dbReference type="GO" id="GO:0004519">
    <property type="term" value="F:endonuclease activity"/>
    <property type="evidence" value="ECO:0007669"/>
    <property type="project" value="UniProtKB-KW"/>
</dbReference>
<evidence type="ECO:0000256" key="2">
    <source>
        <dbReference type="ARBA" id="ARBA00022723"/>
    </source>
</evidence>
<evidence type="ECO:0000259" key="3">
    <source>
        <dbReference type="Pfam" id="PF13359"/>
    </source>
</evidence>
<keyword evidence="4" id="KW-0255">Endonuclease</keyword>
<comment type="cofactor">
    <cofactor evidence="1">
        <name>a divalent metal cation</name>
        <dbReference type="ChEBI" id="CHEBI:60240"/>
    </cofactor>
</comment>
<organism evidence="4 5">
    <name type="scientific">Popillia japonica</name>
    <name type="common">Japanese beetle</name>
    <dbReference type="NCBI Taxonomy" id="7064"/>
    <lineage>
        <taxon>Eukaryota</taxon>
        <taxon>Metazoa</taxon>
        <taxon>Ecdysozoa</taxon>
        <taxon>Arthropoda</taxon>
        <taxon>Hexapoda</taxon>
        <taxon>Insecta</taxon>
        <taxon>Pterygota</taxon>
        <taxon>Neoptera</taxon>
        <taxon>Endopterygota</taxon>
        <taxon>Coleoptera</taxon>
        <taxon>Polyphaga</taxon>
        <taxon>Scarabaeiformia</taxon>
        <taxon>Scarabaeidae</taxon>
        <taxon>Rutelinae</taxon>
        <taxon>Popillia</taxon>
    </lineage>
</organism>
<dbReference type="InterPro" id="IPR027806">
    <property type="entry name" value="HARBI1_dom"/>
</dbReference>
<sequence>MMIYNPLVGDSGYAETAGQQRYNESHIRTRNTIERLFGVLKRRFPILAYGCRLKLETFLTIIVTTAVLHNVALDVGDNLAPEELDNHILNQLIETGEIPNINNDAQDDVAAVSRAHLINNFFELLH</sequence>
<dbReference type="Proteomes" id="UP001458880">
    <property type="component" value="Unassembled WGS sequence"/>
</dbReference>
<keyword evidence="2" id="KW-0479">Metal-binding</keyword>
<evidence type="ECO:0000256" key="1">
    <source>
        <dbReference type="ARBA" id="ARBA00001968"/>
    </source>
</evidence>
<dbReference type="EMBL" id="JASPKY010000811">
    <property type="protein sequence ID" value="KAK9685085.1"/>
    <property type="molecule type" value="Genomic_DNA"/>
</dbReference>
<keyword evidence="4" id="KW-0540">Nuclease</keyword>
<proteinExistence type="predicted"/>
<accession>A0AAW1I7N7</accession>
<name>A0AAW1I7N7_POPJA</name>
<comment type="caution">
    <text evidence="4">The sequence shown here is derived from an EMBL/GenBank/DDBJ whole genome shotgun (WGS) entry which is preliminary data.</text>
</comment>
<keyword evidence="5" id="KW-1185">Reference proteome</keyword>